<dbReference type="AlphaFoldDB" id="A0A4Y2BQG4"/>
<keyword evidence="3" id="KW-1185">Reference proteome</keyword>
<reference evidence="2 3" key="1">
    <citation type="journal article" date="2019" name="Sci. Rep.">
        <title>Orb-weaving spider Araneus ventricosus genome elucidates the spidroin gene catalogue.</title>
        <authorList>
            <person name="Kono N."/>
            <person name="Nakamura H."/>
            <person name="Ohtoshi R."/>
            <person name="Moran D.A.P."/>
            <person name="Shinohara A."/>
            <person name="Yoshida Y."/>
            <person name="Fujiwara M."/>
            <person name="Mori M."/>
            <person name="Tomita M."/>
            <person name="Arakawa K."/>
        </authorList>
    </citation>
    <scope>NUCLEOTIDE SEQUENCE [LARGE SCALE GENOMIC DNA]</scope>
</reference>
<accession>A0A4Y2BQG4</accession>
<comment type="caution">
    <text evidence="2">The sequence shown here is derived from an EMBL/GenBank/DDBJ whole genome shotgun (WGS) entry which is preliminary data.</text>
</comment>
<sequence>VIELRGGCATCKVAPIVQGSLILGPLPDPTRCGVRGPPLALPLPDFHVVLGGVGQEDGSACTGLHRYSPVSGLPPSHPAWVILCCPSSRSMKRLALQAEAPPPEPSMEMLMSPEAQGPPLTRSSMSPRGPDSGAS</sequence>
<evidence type="ECO:0000313" key="2">
    <source>
        <dbReference type="EMBL" id="GBL94193.1"/>
    </source>
</evidence>
<evidence type="ECO:0000313" key="3">
    <source>
        <dbReference type="Proteomes" id="UP000499080"/>
    </source>
</evidence>
<feature type="compositionally biased region" description="Low complexity" evidence="1">
    <location>
        <begin position="106"/>
        <end position="115"/>
    </location>
</feature>
<protein>
    <submittedName>
        <fullName evidence="2">Uncharacterized protein</fullName>
    </submittedName>
</protein>
<dbReference type="Proteomes" id="UP000499080">
    <property type="component" value="Unassembled WGS sequence"/>
</dbReference>
<name>A0A4Y2BQG4_ARAVE</name>
<feature type="region of interest" description="Disordered" evidence="1">
    <location>
        <begin position="98"/>
        <end position="135"/>
    </location>
</feature>
<gene>
    <name evidence="2" type="ORF">AVEN_133223_1</name>
</gene>
<dbReference type="EMBL" id="BGPR01084125">
    <property type="protein sequence ID" value="GBL94193.1"/>
    <property type="molecule type" value="Genomic_DNA"/>
</dbReference>
<evidence type="ECO:0000256" key="1">
    <source>
        <dbReference type="SAM" id="MobiDB-lite"/>
    </source>
</evidence>
<proteinExistence type="predicted"/>
<organism evidence="2 3">
    <name type="scientific">Araneus ventricosus</name>
    <name type="common">Orbweaver spider</name>
    <name type="synonym">Epeira ventricosa</name>
    <dbReference type="NCBI Taxonomy" id="182803"/>
    <lineage>
        <taxon>Eukaryota</taxon>
        <taxon>Metazoa</taxon>
        <taxon>Ecdysozoa</taxon>
        <taxon>Arthropoda</taxon>
        <taxon>Chelicerata</taxon>
        <taxon>Arachnida</taxon>
        <taxon>Araneae</taxon>
        <taxon>Araneomorphae</taxon>
        <taxon>Entelegynae</taxon>
        <taxon>Araneoidea</taxon>
        <taxon>Araneidae</taxon>
        <taxon>Araneus</taxon>
    </lineage>
</organism>
<feature type="non-terminal residue" evidence="2">
    <location>
        <position position="1"/>
    </location>
</feature>